<evidence type="ECO:0000259" key="10">
    <source>
        <dbReference type="PROSITE" id="PS50052"/>
    </source>
</evidence>
<dbReference type="PANTHER" id="PTHR23117">
    <property type="entry name" value="GUANYLATE KINASE-RELATED"/>
    <property type="match status" value="1"/>
</dbReference>
<keyword evidence="6 9" id="KW-0418">Kinase</keyword>
<dbReference type="SUPFAM" id="SSF52540">
    <property type="entry name" value="P-loop containing nucleoside triphosphate hydrolases"/>
    <property type="match status" value="1"/>
</dbReference>
<dbReference type="PROSITE" id="PS00856">
    <property type="entry name" value="GUANYLATE_KINASE_1"/>
    <property type="match status" value="1"/>
</dbReference>
<evidence type="ECO:0000256" key="5">
    <source>
        <dbReference type="ARBA" id="ARBA00022741"/>
    </source>
</evidence>
<reference evidence="11" key="1">
    <citation type="submission" date="2022-12" db="EMBL/GenBank/DDBJ databases">
        <title>Reference genome sequencing for broad-spectrum identification of bacterial and archaeal isolates by mass spectrometry.</title>
        <authorList>
            <person name="Sekiguchi Y."/>
            <person name="Tourlousse D.M."/>
        </authorList>
    </citation>
    <scope>NUCLEOTIDE SEQUENCE</scope>
    <source>
        <strain evidence="11">301</strain>
    </source>
</reference>
<evidence type="ECO:0000313" key="11">
    <source>
        <dbReference type="EMBL" id="GLI22724.1"/>
    </source>
</evidence>
<protein>
    <recommendedName>
        <fullName evidence="3 9">Guanylate kinase</fullName>
        <ecNumber evidence="2 9">2.7.4.8</ecNumber>
    </recommendedName>
    <alternativeName>
        <fullName evidence="8 9">GMP kinase</fullName>
    </alternativeName>
</protein>
<evidence type="ECO:0000256" key="9">
    <source>
        <dbReference type="HAMAP-Rule" id="MF_00328"/>
    </source>
</evidence>
<evidence type="ECO:0000256" key="1">
    <source>
        <dbReference type="ARBA" id="ARBA00005790"/>
    </source>
</evidence>
<dbReference type="RefSeq" id="WP_237355934.1">
    <property type="nucleotide sequence ID" value="NZ_JBAFUO010000007.1"/>
</dbReference>
<evidence type="ECO:0000313" key="12">
    <source>
        <dbReference type="Proteomes" id="UP001144397"/>
    </source>
</evidence>
<name>A0A9W6FJH6_XANFL</name>
<dbReference type="FunFam" id="3.30.63.10:FF:000002">
    <property type="entry name" value="Guanylate kinase 1"/>
    <property type="match status" value="1"/>
</dbReference>
<dbReference type="Pfam" id="PF00625">
    <property type="entry name" value="Guanylate_kin"/>
    <property type="match status" value="1"/>
</dbReference>
<dbReference type="CDD" id="cd00071">
    <property type="entry name" value="GMPK"/>
    <property type="match status" value="1"/>
</dbReference>
<keyword evidence="9" id="KW-0963">Cytoplasm</keyword>
<dbReference type="InterPro" id="IPR027417">
    <property type="entry name" value="P-loop_NTPase"/>
</dbReference>
<dbReference type="InterPro" id="IPR017665">
    <property type="entry name" value="Guanylate_kinase"/>
</dbReference>
<sequence>MPNSASSSVSSHFALPGWKPGSGVLARRGLMLVLSSPSGAGKTTLSRLLLKSDDRITMSVSVTTRAPRPGEEHGKDYFFVDRDTFHRMRDEGELLEHATVFENLYGTPRGAVEQALSAGRDVLFDIDWQGTQQLGESAQQDLVKVFILPPSAADLEQRLRSRAQDSEEVVHQRMAKASDEISHYTEYDYIIINHDVEDSLAKLTAILQAERLKRRRLTGLSSFVKGLRDHL</sequence>
<accession>A0A9W6FJH6</accession>
<gene>
    <name evidence="9 11" type="primary">gmk</name>
    <name evidence="11" type="ORF">XFLAVUS301_23980</name>
</gene>
<dbReference type="HAMAP" id="MF_00328">
    <property type="entry name" value="Guanylate_kinase"/>
    <property type="match status" value="1"/>
</dbReference>
<dbReference type="GO" id="GO:0005829">
    <property type="term" value="C:cytosol"/>
    <property type="evidence" value="ECO:0007669"/>
    <property type="project" value="TreeGrafter"/>
</dbReference>
<proteinExistence type="inferred from homology"/>
<comment type="catalytic activity">
    <reaction evidence="9">
        <text>GMP + ATP = GDP + ADP</text>
        <dbReference type="Rhea" id="RHEA:20780"/>
        <dbReference type="ChEBI" id="CHEBI:30616"/>
        <dbReference type="ChEBI" id="CHEBI:58115"/>
        <dbReference type="ChEBI" id="CHEBI:58189"/>
        <dbReference type="ChEBI" id="CHEBI:456216"/>
        <dbReference type="EC" id="2.7.4.8"/>
    </reaction>
</comment>
<dbReference type="InterPro" id="IPR020590">
    <property type="entry name" value="Guanylate_kinase_CS"/>
</dbReference>
<evidence type="ECO:0000256" key="7">
    <source>
        <dbReference type="ARBA" id="ARBA00022840"/>
    </source>
</evidence>
<evidence type="ECO:0000256" key="2">
    <source>
        <dbReference type="ARBA" id="ARBA00012961"/>
    </source>
</evidence>
<dbReference type="PROSITE" id="PS50052">
    <property type="entry name" value="GUANYLATE_KINASE_2"/>
    <property type="match status" value="1"/>
</dbReference>
<dbReference type="GO" id="GO:0004385">
    <property type="term" value="F:GMP kinase activity"/>
    <property type="evidence" value="ECO:0007669"/>
    <property type="project" value="UniProtKB-UniRule"/>
</dbReference>
<dbReference type="Proteomes" id="UP001144397">
    <property type="component" value="Unassembled WGS sequence"/>
</dbReference>
<evidence type="ECO:0000256" key="8">
    <source>
        <dbReference type="ARBA" id="ARBA00030128"/>
    </source>
</evidence>
<dbReference type="EC" id="2.7.4.8" evidence="2 9"/>
<evidence type="ECO:0000256" key="6">
    <source>
        <dbReference type="ARBA" id="ARBA00022777"/>
    </source>
</evidence>
<dbReference type="GO" id="GO:0005524">
    <property type="term" value="F:ATP binding"/>
    <property type="evidence" value="ECO:0007669"/>
    <property type="project" value="UniProtKB-UniRule"/>
</dbReference>
<dbReference type="Gene3D" id="3.30.63.10">
    <property type="entry name" value="Guanylate Kinase phosphate binding domain"/>
    <property type="match status" value="1"/>
</dbReference>
<dbReference type="InterPro" id="IPR008145">
    <property type="entry name" value="GK/Ca_channel_bsu"/>
</dbReference>
<dbReference type="AlphaFoldDB" id="A0A9W6FJH6"/>
<dbReference type="InterPro" id="IPR008144">
    <property type="entry name" value="Guanylate_kin-like_dom"/>
</dbReference>
<dbReference type="EMBL" id="BSDO01000003">
    <property type="protein sequence ID" value="GLI22724.1"/>
    <property type="molecule type" value="Genomic_DNA"/>
</dbReference>
<comment type="function">
    <text evidence="9">Essential for recycling GMP and indirectly, cGMP.</text>
</comment>
<feature type="domain" description="Guanylate kinase-like" evidence="10">
    <location>
        <begin position="29"/>
        <end position="208"/>
    </location>
</feature>
<dbReference type="NCBIfam" id="TIGR03263">
    <property type="entry name" value="guanyl_kin"/>
    <property type="match status" value="1"/>
</dbReference>
<dbReference type="SMART" id="SM00072">
    <property type="entry name" value="GuKc"/>
    <property type="match status" value="1"/>
</dbReference>
<evidence type="ECO:0000256" key="3">
    <source>
        <dbReference type="ARBA" id="ARBA00016296"/>
    </source>
</evidence>
<keyword evidence="5 9" id="KW-0547">Nucleotide-binding</keyword>
<dbReference type="PANTHER" id="PTHR23117:SF13">
    <property type="entry name" value="GUANYLATE KINASE"/>
    <property type="match status" value="1"/>
</dbReference>
<evidence type="ECO:0000256" key="4">
    <source>
        <dbReference type="ARBA" id="ARBA00022679"/>
    </source>
</evidence>
<comment type="similarity">
    <text evidence="1 9">Belongs to the guanylate kinase family.</text>
</comment>
<comment type="subcellular location">
    <subcellularLocation>
        <location evidence="9">Cytoplasm</location>
    </subcellularLocation>
</comment>
<organism evidence="11 12">
    <name type="scientific">Xanthobacter flavus</name>
    <dbReference type="NCBI Taxonomy" id="281"/>
    <lineage>
        <taxon>Bacteria</taxon>
        <taxon>Pseudomonadati</taxon>
        <taxon>Pseudomonadota</taxon>
        <taxon>Alphaproteobacteria</taxon>
        <taxon>Hyphomicrobiales</taxon>
        <taxon>Xanthobacteraceae</taxon>
        <taxon>Xanthobacter</taxon>
    </lineage>
</organism>
<comment type="caution">
    <text evidence="11">The sequence shown here is derived from an EMBL/GenBank/DDBJ whole genome shotgun (WGS) entry which is preliminary data.</text>
</comment>
<feature type="binding site" evidence="9">
    <location>
        <begin position="36"/>
        <end position="43"/>
    </location>
    <ligand>
        <name>ATP</name>
        <dbReference type="ChEBI" id="CHEBI:30616"/>
    </ligand>
</feature>
<keyword evidence="4 9" id="KW-0808">Transferase</keyword>
<dbReference type="Gene3D" id="3.40.50.300">
    <property type="entry name" value="P-loop containing nucleotide triphosphate hydrolases"/>
    <property type="match status" value="1"/>
</dbReference>
<keyword evidence="7 9" id="KW-0067">ATP-binding</keyword>